<accession>A0A6C0U9T2</accession>
<name>A0A6C0U9T2_9ROSI</name>
<proteinExistence type="predicted"/>
<reference evidence="1" key="1">
    <citation type="journal article" date="2019" name="Mitochondrial DNA Part B Resour">
        <title>Complete chloroplast genome of the hot desert herb Fagonia indica (Zygophyllaceae) from south-central Arabia.</title>
        <authorList>
            <person name="Ali M.A."/>
            <person name="Elshikh M.S."/>
            <person name="Kim S.-Y."/>
            <person name="Al-Hemaid F."/>
            <person name="Lee J."/>
            <person name="Lama D."/>
            <person name="Chhetri A."/>
            <person name="Pan T.K."/>
        </authorList>
    </citation>
    <scope>NUCLEOTIDE SEQUENCE</scope>
</reference>
<dbReference type="EMBL" id="MN521457">
    <property type="protein sequence ID" value="QIB71900.1"/>
    <property type="molecule type" value="Genomic_DNA"/>
</dbReference>
<sequence>MSKRSYTLHESVYKVFLQPLPLKKIPRPTYPYPILFKTQSVDEHYSSSGVKGLSFQDYQFLFTTRMNFSLNPRRKDLQHLIEQTSRCLQF</sequence>
<geneLocation type="chloroplast" evidence="1"/>
<protein>
    <submittedName>
        <fullName evidence="1">Uncharacterized protein</fullName>
    </submittedName>
</protein>
<evidence type="ECO:0000313" key="1">
    <source>
        <dbReference type="EMBL" id="QIB71900.1"/>
    </source>
</evidence>
<keyword evidence="1" id="KW-0934">Plastid</keyword>
<organism evidence="1">
    <name type="scientific">Fagonia indica</name>
    <dbReference type="NCBI Taxonomy" id="66629"/>
    <lineage>
        <taxon>Eukaryota</taxon>
        <taxon>Viridiplantae</taxon>
        <taxon>Streptophyta</taxon>
        <taxon>Embryophyta</taxon>
        <taxon>Tracheophyta</taxon>
        <taxon>Spermatophyta</taxon>
        <taxon>Magnoliopsida</taxon>
        <taxon>eudicotyledons</taxon>
        <taxon>Gunneridae</taxon>
        <taxon>Pentapetalae</taxon>
        <taxon>rosids</taxon>
        <taxon>fabids</taxon>
        <taxon>Zygophyllales</taxon>
        <taxon>Zygophyllaceae</taxon>
        <taxon>Zygophylloideae</taxon>
        <taxon>Fagonia</taxon>
    </lineage>
</organism>
<keyword evidence="1" id="KW-0150">Chloroplast</keyword>
<dbReference type="AlphaFoldDB" id="A0A6C0U9T2"/>